<organism evidence="2">
    <name type="scientific">Arundo donax</name>
    <name type="common">Giant reed</name>
    <name type="synonym">Donax arundinaceus</name>
    <dbReference type="NCBI Taxonomy" id="35708"/>
    <lineage>
        <taxon>Eukaryota</taxon>
        <taxon>Viridiplantae</taxon>
        <taxon>Streptophyta</taxon>
        <taxon>Embryophyta</taxon>
        <taxon>Tracheophyta</taxon>
        <taxon>Spermatophyta</taxon>
        <taxon>Magnoliopsida</taxon>
        <taxon>Liliopsida</taxon>
        <taxon>Poales</taxon>
        <taxon>Poaceae</taxon>
        <taxon>PACMAD clade</taxon>
        <taxon>Arundinoideae</taxon>
        <taxon>Arundineae</taxon>
        <taxon>Arundo</taxon>
    </lineage>
</organism>
<proteinExistence type="predicted"/>
<name>A0A0A9AY89_ARUDO</name>
<evidence type="ECO:0000313" key="2">
    <source>
        <dbReference type="EMBL" id="JAD53895.1"/>
    </source>
</evidence>
<sequence length="105" mass="11312">MCFTGGSWLRRPVRRAAWRGSASRATRTPGGTRSATSTASSAATSAAPPSSAWSPPSSSYCSPSSAPTPCTAAAADQFRWSRTHVRWLAKDCSEWFSIPFWHPCM</sequence>
<dbReference type="EMBL" id="GBRH01244000">
    <property type="protein sequence ID" value="JAD53895.1"/>
    <property type="molecule type" value="Transcribed_RNA"/>
</dbReference>
<accession>A0A0A9AY89</accession>
<dbReference type="AlphaFoldDB" id="A0A0A9AY89"/>
<feature type="region of interest" description="Disordered" evidence="1">
    <location>
        <begin position="18"/>
        <end position="68"/>
    </location>
</feature>
<evidence type="ECO:0000256" key="1">
    <source>
        <dbReference type="SAM" id="MobiDB-lite"/>
    </source>
</evidence>
<protein>
    <submittedName>
        <fullName evidence="2">Uncharacterized protein</fullName>
    </submittedName>
</protein>
<reference evidence="2" key="2">
    <citation type="journal article" date="2015" name="Data Brief">
        <title>Shoot transcriptome of the giant reed, Arundo donax.</title>
        <authorList>
            <person name="Barrero R.A."/>
            <person name="Guerrero F.D."/>
            <person name="Moolhuijzen P."/>
            <person name="Goolsby J.A."/>
            <person name="Tidwell J."/>
            <person name="Bellgard S.E."/>
            <person name="Bellgard M.I."/>
        </authorList>
    </citation>
    <scope>NUCLEOTIDE SEQUENCE</scope>
    <source>
        <tissue evidence="2">Shoot tissue taken approximately 20 cm above the soil surface</tissue>
    </source>
</reference>
<reference evidence="2" key="1">
    <citation type="submission" date="2014-09" db="EMBL/GenBank/DDBJ databases">
        <authorList>
            <person name="Magalhaes I.L.F."/>
            <person name="Oliveira U."/>
            <person name="Santos F.R."/>
            <person name="Vidigal T.H.D.A."/>
            <person name="Brescovit A.D."/>
            <person name="Santos A.J."/>
        </authorList>
    </citation>
    <scope>NUCLEOTIDE SEQUENCE</scope>
    <source>
        <tissue evidence="2">Shoot tissue taken approximately 20 cm above the soil surface</tissue>
    </source>
</reference>